<reference evidence="2 3" key="1">
    <citation type="journal article" date="2023" name="bioRxiv">
        <title>High-quality genome assemblies of four members of thePodospora anserinaspecies complex.</title>
        <authorList>
            <person name="Ament-Velasquez S.L."/>
            <person name="Vogan A.A."/>
            <person name="Wallerman O."/>
            <person name="Hartmann F."/>
            <person name="Gautier V."/>
            <person name="Silar P."/>
            <person name="Giraud T."/>
            <person name="Johannesson H."/>
        </authorList>
    </citation>
    <scope>NUCLEOTIDE SEQUENCE [LARGE SCALE GENOMIC DNA]</scope>
    <source>
        <strain evidence="2 3">CBS 415.72m</strain>
    </source>
</reference>
<keyword evidence="1" id="KW-1133">Transmembrane helix</keyword>
<keyword evidence="1" id="KW-0472">Membrane</keyword>
<feature type="transmembrane region" description="Helical" evidence="1">
    <location>
        <begin position="306"/>
        <end position="328"/>
    </location>
</feature>
<comment type="caution">
    <text evidence="2">The sequence shown here is derived from an EMBL/GenBank/DDBJ whole genome shotgun (WGS) entry which is preliminary data.</text>
</comment>
<dbReference type="RefSeq" id="XP_062747334.1">
    <property type="nucleotide sequence ID" value="XM_062883169.1"/>
</dbReference>
<name>A0ABR0GRH1_9PEZI</name>
<dbReference type="EMBL" id="JAFFHA010000002">
    <property type="protein sequence ID" value="KAK4658362.1"/>
    <property type="molecule type" value="Genomic_DNA"/>
</dbReference>
<evidence type="ECO:0000256" key="1">
    <source>
        <dbReference type="SAM" id="Phobius"/>
    </source>
</evidence>
<keyword evidence="1" id="KW-0812">Transmembrane</keyword>
<accession>A0ABR0GRH1</accession>
<dbReference type="GeneID" id="87902712"/>
<sequence length="428" mass="46163">MVIQPPTSTRLFRPDSPNHDANLEVFDGRVQEHWVKKETPGGGLRQVSQFDVCRVGDEVTIGFRTQSSKRMCRYRAKILRDTGLWTSIDAKDEVVCAEREEKEKVERFGAIVGRELLLTRFWYRQPYYEVRIEVDGMMIAYTWSARSSLSLHGDEQTLNSGITLALALANLKLLGTGTNESKKVIDSTISIALALALSLTNNDKLEELVELSVTVAVAVASEDLAEEQLQDVIDVIDIKLVVGVIDPHDTVDSAAANQVEKSAKVQVVVAGAEVEAIPSDSDEPQEIVDVGIASSNKLEQILKTDVAVILALASVVVIVVVLLSPCRLGAVDDNNRRGCSGCLGDGGDDLLDLLGCGRSLGYYHLCLLNSCGLGDGLGGGLGDHHSLGCDSNNNSTILRSRDSLNCLTEQKSGCQNGVSPGQCDGHFV</sequence>
<organism evidence="2 3">
    <name type="scientific">Podospora pseudocomata</name>
    <dbReference type="NCBI Taxonomy" id="2093779"/>
    <lineage>
        <taxon>Eukaryota</taxon>
        <taxon>Fungi</taxon>
        <taxon>Dikarya</taxon>
        <taxon>Ascomycota</taxon>
        <taxon>Pezizomycotina</taxon>
        <taxon>Sordariomycetes</taxon>
        <taxon>Sordariomycetidae</taxon>
        <taxon>Sordariales</taxon>
        <taxon>Podosporaceae</taxon>
        <taxon>Podospora</taxon>
    </lineage>
</organism>
<keyword evidence="3" id="KW-1185">Reference proteome</keyword>
<dbReference type="Proteomes" id="UP001323405">
    <property type="component" value="Unassembled WGS sequence"/>
</dbReference>
<gene>
    <name evidence="2" type="ORF">QC762_0027170</name>
</gene>
<evidence type="ECO:0000313" key="2">
    <source>
        <dbReference type="EMBL" id="KAK4658362.1"/>
    </source>
</evidence>
<protein>
    <submittedName>
        <fullName evidence="2">Uncharacterized protein</fullName>
    </submittedName>
</protein>
<evidence type="ECO:0000313" key="3">
    <source>
        <dbReference type="Proteomes" id="UP001323405"/>
    </source>
</evidence>
<proteinExistence type="predicted"/>